<keyword evidence="3" id="KW-1185">Reference proteome</keyword>
<evidence type="ECO:0000313" key="2">
    <source>
        <dbReference type="EMBL" id="MBD2771724.1"/>
    </source>
</evidence>
<dbReference type="Gene3D" id="3.30.450.40">
    <property type="match status" value="1"/>
</dbReference>
<comment type="caution">
    <text evidence="2">The sequence shown here is derived from an EMBL/GenBank/DDBJ whole genome shotgun (WGS) entry which is preliminary data.</text>
</comment>
<dbReference type="EMBL" id="JACXAE010000027">
    <property type="protein sequence ID" value="MBD2771724.1"/>
    <property type="molecule type" value="Genomic_DNA"/>
</dbReference>
<dbReference type="Pfam" id="PF13185">
    <property type="entry name" value="GAF_2"/>
    <property type="match status" value="1"/>
</dbReference>
<dbReference type="InterPro" id="IPR029016">
    <property type="entry name" value="GAF-like_dom_sf"/>
</dbReference>
<dbReference type="SUPFAM" id="SSF55781">
    <property type="entry name" value="GAF domain-like"/>
    <property type="match status" value="1"/>
</dbReference>
<dbReference type="Proteomes" id="UP000629098">
    <property type="component" value="Unassembled WGS sequence"/>
</dbReference>
<gene>
    <name evidence="2" type="ORF">ICL16_06340</name>
</gene>
<accession>A0A8J6XH50</accession>
<proteinExistence type="predicted"/>
<evidence type="ECO:0000313" key="3">
    <source>
        <dbReference type="Proteomes" id="UP000629098"/>
    </source>
</evidence>
<dbReference type="AlphaFoldDB" id="A0A8J6XH50"/>
<feature type="domain" description="GAF" evidence="1">
    <location>
        <begin position="18"/>
        <end position="114"/>
    </location>
</feature>
<dbReference type="InterPro" id="IPR003018">
    <property type="entry name" value="GAF"/>
</dbReference>
<protein>
    <submittedName>
        <fullName evidence="2">GAF domain-containing protein</fullName>
    </submittedName>
</protein>
<name>A0A8J6XH50_9CYAN</name>
<sequence length="146" mass="15946">MLLPTKNRQELAVFATIGLEEEIAKGIRIPLGSGFAGKIAASGEQMIVEDLSKIEVVSPILCNSGIHSMLGVPILLKEQVNGVLHVGTFRFRQFTHEDLQQIQFVAAQISLVMQIILKYPKVTSPNKAHFGLNAILNGSFVSALMY</sequence>
<organism evidence="2 3">
    <name type="scientific">Iningainema tapete BLCC-T55</name>
    <dbReference type="NCBI Taxonomy" id="2748662"/>
    <lineage>
        <taxon>Bacteria</taxon>
        <taxon>Bacillati</taxon>
        <taxon>Cyanobacteriota</taxon>
        <taxon>Cyanophyceae</taxon>
        <taxon>Nostocales</taxon>
        <taxon>Scytonemataceae</taxon>
        <taxon>Iningainema tapete</taxon>
    </lineage>
</organism>
<reference evidence="2" key="1">
    <citation type="submission" date="2020-09" db="EMBL/GenBank/DDBJ databases">
        <title>Iningainema tapete sp. nov. (Scytonemataceae, Cyanobacteria) from greenhouses in central Florida (USA) produces two types of nodularin with biosynthetic potential for microcystin-LR and anabaenopeptins.</title>
        <authorList>
            <person name="Berthold D.E."/>
            <person name="Lefler F.W."/>
            <person name="Huang I.-S."/>
            <person name="Abdulla H."/>
            <person name="Zimba P.V."/>
            <person name="Laughinghouse H.D. IV."/>
        </authorList>
    </citation>
    <scope>NUCLEOTIDE SEQUENCE</scope>
    <source>
        <strain evidence="2">BLCCT55</strain>
    </source>
</reference>
<evidence type="ECO:0000259" key="1">
    <source>
        <dbReference type="Pfam" id="PF13185"/>
    </source>
</evidence>